<dbReference type="PANTHER" id="PTHR21026:SF2">
    <property type="entry name" value="LARGE RIBOSOMAL SUBUNIT PROTEIN BL32M"/>
    <property type="match status" value="1"/>
</dbReference>
<proteinExistence type="inferred from homology"/>
<dbReference type="InterPro" id="IPR002677">
    <property type="entry name" value="Ribosomal_bL32"/>
</dbReference>
<sequence>MASLAFTRNPVLTRNALFTLFRIPAIKPLFSANFLPAFLTAPNPFTWRIPSLLELFPSIVLAVPKKKTSHSRKAMRAANKGLKDKQNIVNCPGCGTPKLAHHLCSKCYSFLSRTWKNKLRGSMPDLS</sequence>
<keyword evidence="4" id="KW-0689">Ribosomal protein</keyword>
<dbReference type="EMBL" id="KZ293416">
    <property type="protein sequence ID" value="PBK77248.1"/>
    <property type="molecule type" value="Genomic_DNA"/>
</dbReference>
<gene>
    <name evidence="8" type="ORF">ARMSODRAFT_949145</name>
</gene>
<dbReference type="GO" id="GO:0006412">
    <property type="term" value="P:translation"/>
    <property type="evidence" value="ECO:0007669"/>
    <property type="project" value="InterPro"/>
</dbReference>
<evidence type="ECO:0000256" key="7">
    <source>
        <dbReference type="ARBA" id="ARBA00039935"/>
    </source>
</evidence>
<keyword evidence="3" id="KW-0809">Transit peptide</keyword>
<organism evidence="8 9">
    <name type="scientific">Armillaria solidipes</name>
    <dbReference type="NCBI Taxonomy" id="1076256"/>
    <lineage>
        <taxon>Eukaryota</taxon>
        <taxon>Fungi</taxon>
        <taxon>Dikarya</taxon>
        <taxon>Basidiomycota</taxon>
        <taxon>Agaricomycotina</taxon>
        <taxon>Agaricomycetes</taxon>
        <taxon>Agaricomycetidae</taxon>
        <taxon>Agaricales</taxon>
        <taxon>Marasmiineae</taxon>
        <taxon>Physalacriaceae</taxon>
        <taxon>Armillaria</taxon>
    </lineage>
</organism>
<dbReference type="AlphaFoldDB" id="A0A2H3CFT0"/>
<dbReference type="Pfam" id="PF01783">
    <property type="entry name" value="Ribosomal_L32p"/>
    <property type="match status" value="1"/>
</dbReference>
<name>A0A2H3CFT0_9AGAR</name>
<dbReference type="InterPro" id="IPR011332">
    <property type="entry name" value="Ribosomal_zn-bd"/>
</dbReference>
<dbReference type="GO" id="GO:0005762">
    <property type="term" value="C:mitochondrial large ribosomal subunit"/>
    <property type="evidence" value="ECO:0007669"/>
    <property type="project" value="TreeGrafter"/>
</dbReference>
<accession>A0A2H3CFT0</accession>
<reference evidence="9" key="1">
    <citation type="journal article" date="2017" name="Nat. Ecol. Evol.">
        <title>Genome expansion and lineage-specific genetic innovations in the forest pathogenic fungi Armillaria.</title>
        <authorList>
            <person name="Sipos G."/>
            <person name="Prasanna A.N."/>
            <person name="Walter M.C."/>
            <person name="O'Connor E."/>
            <person name="Balint B."/>
            <person name="Krizsan K."/>
            <person name="Kiss B."/>
            <person name="Hess J."/>
            <person name="Varga T."/>
            <person name="Slot J."/>
            <person name="Riley R."/>
            <person name="Boka B."/>
            <person name="Rigling D."/>
            <person name="Barry K."/>
            <person name="Lee J."/>
            <person name="Mihaltcheva S."/>
            <person name="LaButti K."/>
            <person name="Lipzen A."/>
            <person name="Waldron R."/>
            <person name="Moloney N.M."/>
            <person name="Sperisen C."/>
            <person name="Kredics L."/>
            <person name="Vagvoelgyi C."/>
            <person name="Patrignani A."/>
            <person name="Fitzpatrick D."/>
            <person name="Nagy I."/>
            <person name="Doyle S."/>
            <person name="Anderson J.B."/>
            <person name="Grigoriev I.V."/>
            <person name="Gueldener U."/>
            <person name="Muensterkoetter M."/>
            <person name="Nagy L.G."/>
        </authorList>
    </citation>
    <scope>NUCLEOTIDE SEQUENCE [LARGE SCALE GENOMIC DNA]</scope>
    <source>
        <strain evidence="9">28-4</strain>
    </source>
</reference>
<evidence type="ECO:0000256" key="2">
    <source>
        <dbReference type="ARBA" id="ARBA00008560"/>
    </source>
</evidence>
<dbReference type="GO" id="GO:0003735">
    <property type="term" value="F:structural constituent of ribosome"/>
    <property type="evidence" value="ECO:0007669"/>
    <property type="project" value="InterPro"/>
</dbReference>
<dbReference type="HAMAP" id="MF_00340">
    <property type="entry name" value="Ribosomal_bL32"/>
    <property type="match status" value="1"/>
</dbReference>
<keyword evidence="9" id="KW-1185">Reference proteome</keyword>
<evidence type="ECO:0000256" key="6">
    <source>
        <dbReference type="ARBA" id="ARBA00023274"/>
    </source>
</evidence>
<dbReference type="Proteomes" id="UP000218334">
    <property type="component" value="Unassembled WGS sequence"/>
</dbReference>
<dbReference type="InterPro" id="IPR051991">
    <property type="entry name" value="Mitoribosomal_protein_bL32"/>
</dbReference>
<dbReference type="STRING" id="1076256.A0A2H3CFT0"/>
<dbReference type="NCBIfam" id="TIGR01031">
    <property type="entry name" value="rpmF_bact"/>
    <property type="match status" value="1"/>
</dbReference>
<evidence type="ECO:0000256" key="3">
    <source>
        <dbReference type="ARBA" id="ARBA00022946"/>
    </source>
</evidence>
<evidence type="ECO:0000256" key="1">
    <source>
        <dbReference type="ARBA" id="ARBA00004173"/>
    </source>
</evidence>
<keyword evidence="6" id="KW-0687">Ribonucleoprotein</keyword>
<dbReference type="SUPFAM" id="SSF57829">
    <property type="entry name" value="Zn-binding ribosomal proteins"/>
    <property type="match status" value="1"/>
</dbReference>
<evidence type="ECO:0000313" key="9">
    <source>
        <dbReference type="Proteomes" id="UP000218334"/>
    </source>
</evidence>
<protein>
    <recommendedName>
        <fullName evidence="7">Large ribosomal subunit protein bL32m</fullName>
    </recommendedName>
</protein>
<dbReference type="PANTHER" id="PTHR21026">
    <property type="entry name" value="39S RIBOSOMAL PROTEIN L32, MITOCHONDRIAL"/>
    <property type="match status" value="1"/>
</dbReference>
<comment type="similarity">
    <text evidence="2">Belongs to the bacterial ribosomal protein bL32 family.</text>
</comment>
<evidence type="ECO:0000256" key="4">
    <source>
        <dbReference type="ARBA" id="ARBA00022980"/>
    </source>
</evidence>
<evidence type="ECO:0000256" key="5">
    <source>
        <dbReference type="ARBA" id="ARBA00023128"/>
    </source>
</evidence>
<comment type="subcellular location">
    <subcellularLocation>
        <location evidence="1">Mitochondrion</location>
    </subcellularLocation>
</comment>
<evidence type="ECO:0000313" key="8">
    <source>
        <dbReference type="EMBL" id="PBK77248.1"/>
    </source>
</evidence>
<keyword evidence="5" id="KW-0496">Mitochondrion</keyword>